<keyword evidence="2" id="KW-1185">Reference proteome</keyword>
<evidence type="ECO:0000256" key="1">
    <source>
        <dbReference type="SAM" id="SignalP"/>
    </source>
</evidence>
<feature type="chain" id="PRO_5041671648" evidence="1">
    <location>
        <begin position="23"/>
        <end position="92"/>
    </location>
</feature>
<evidence type="ECO:0000313" key="2">
    <source>
        <dbReference type="Proteomes" id="UP000050795"/>
    </source>
</evidence>
<organism evidence="2 3">
    <name type="scientific">Trichobilharzia regenti</name>
    <name type="common">Nasal bird schistosome</name>
    <dbReference type="NCBI Taxonomy" id="157069"/>
    <lineage>
        <taxon>Eukaryota</taxon>
        <taxon>Metazoa</taxon>
        <taxon>Spiralia</taxon>
        <taxon>Lophotrochozoa</taxon>
        <taxon>Platyhelminthes</taxon>
        <taxon>Trematoda</taxon>
        <taxon>Digenea</taxon>
        <taxon>Strigeidida</taxon>
        <taxon>Schistosomatoidea</taxon>
        <taxon>Schistosomatidae</taxon>
        <taxon>Trichobilharzia</taxon>
    </lineage>
</organism>
<proteinExistence type="predicted"/>
<keyword evidence="1" id="KW-0732">Signal</keyword>
<sequence length="92" mass="10336">MNFFKTLLYAFGIYMVLVSVECRVTKGGGDGGLSQIPDEENIALSDAETVVVVSHIYRVKDTKVKKRSPKRKVVKKSITKPCLDCWLQPTIF</sequence>
<dbReference type="AlphaFoldDB" id="A0AA85K9P8"/>
<protein>
    <submittedName>
        <fullName evidence="3">Uncharacterized protein</fullName>
    </submittedName>
</protein>
<accession>A0AA85K9P8</accession>
<evidence type="ECO:0000313" key="3">
    <source>
        <dbReference type="WBParaSite" id="TREG1_82410.1"/>
    </source>
</evidence>
<name>A0AA85K9P8_TRIRE</name>
<feature type="signal peptide" evidence="1">
    <location>
        <begin position="1"/>
        <end position="22"/>
    </location>
</feature>
<reference evidence="3" key="2">
    <citation type="submission" date="2023-11" db="UniProtKB">
        <authorList>
            <consortium name="WormBaseParasite"/>
        </authorList>
    </citation>
    <scope>IDENTIFICATION</scope>
</reference>
<dbReference type="Proteomes" id="UP000050795">
    <property type="component" value="Unassembled WGS sequence"/>
</dbReference>
<dbReference type="WBParaSite" id="TREG1_82410.1">
    <property type="protein sequence ID" value="TREG1_82410.1"/>
    <property type="gene ID" value="TREG1_82410"/>
</dbReference>
<reference evidence="2" key="1">
    <citation type="submission" date="2022-06" db="EMBL/GenBank/DDBJ databases">
        <authorList>
            <person name="Berger JAMES D."/>
            <person name="Berger JAMES D."/>
        </authorList>
    </citation>
    <scope>NUCLEOTIDE SEQUENCE [LARGE SCALE GENOMIC DNA]</scope>
</reference>